<comment type="subcellular location">
    <subcellularLocation>
        <location evidence="1 5">Cytoplasm</location>
    </subcellularLocation>
</comment>
<dbReference type="RefSeq" id="WP_348640771.1">
    <property type="nucleotide sequence ID" value="NZ_JACCCW010000001.1"/>
</dbReference>
<feature type="compositionally biased region" description="Basic and acidic residues" evidence="6">
    <location>
        <begin position="184"/>
        <end position="195"/>
    </location>
</feature>
<evidence type="ECO:0000256" key="4">
    <source>
        <dbReference type="ARBA" id="ARBA00022490"/>
    </source>
</evidence>
<evidence type="ECO:0000259" key="7">
    <source>
        <dbReference type="Pfam" id="PF02631"/>
    </source>
</evidence>
<comment type="function">
    <text evidence="5">Modulates RecA activity.</text>
</comment>
<dbReference type="AlphaFoldDB" id="A0A7Y9PFE3"/>
<evidence type="ECO:0000256" key="1">
    <source>
        <dbReference type="ARBA" id="ARBA00004496"/>
    </source>
</evidence>
<protein>
    <recommendedName>
        <fullName evidence="3 5">Regulatory protein RecX</fullName>
    </recommendedName>
</protein>
<dbReference type="EMBL" id="JACCCW010000001">
    <property type="protein sequence ID" value="NYF78141.1"/>
    <property type="molecule type" value="Genomic_DNA"/>
</dbReference>
<dbReference type="Gene3D" id="1.10.10.10">
    <property type="entry name" value="Winged helix-like DNA-binding domain superfamily/Winged helix DNA-binding domain"/>
    <property type="match status" value="1"/>
</dbReference>
<feature type="domain" description="RecX second three-helical" evidence="7">
    <location>
        <begin position="74"/>
        <end position="115"/>
    </location>
</feature>
<evidence type="ECO:0000256" key="5">
    <source>
        <dbReference type="HAMAP-Rule" id="MF_01114"/>
    </source>
</evidence>
<sequence length="195" mass="22259">MGEGSLSMAFARPKRREPVGEAELFEYAVATLARRMRSERDLRRLMRLRAEEGEAGEQAMDGVVRRLQELNYLSDTRFAADYTRLRKENEKFGKRRVQQDLMQKGLSKELIATTLTTAYESVDEAALARAYCARKRMKQPVDQKETARTMNRLMRAGFSSTAIFKVLRAWGVEVEESGADSDSYAERDEPVGDEC</sequence>
<dbReference type="InterPro" id="IPR036388">
    <property type="entry name" value="WH-like_DNA-bd_sf"/>
</dbReference>
<dbReference type="HAMAP" id="MF_01114">
    <property type="entry name" value="RecX"/>
    <property type="match status" value="1"/>
</dbReference>
<dbReference type="GO" id="GO:0006282">
    <property type="term" value="P:regulation of DNA repair"/>
    <property type="evidence" value="ECO:0007669"/>
    <property type="project" value="UniProtKB-UniRule"/>
</dbReference>
<accession>A0A7Y9PFE3</accession>
<keyword evidence="9" id="KW-1185">Reference proteome</keyword>
<dbReference type="InterPro" id="IPR053924">
    <property type="entry name" value="RecX_HTH_2nd"/>
</dbReference>
<evidence type="ECO:0000313" key="8">
    <source>
        <dbReference type="EMBL" id="NYF78141.1"/>
    </source>
</evidence>
<dbReference type="PANTHER" id="PTHR33602:SF1">
    <property type="entry name" value="REGULATORY PROTEIN RECX FAMILY PROTEIN"/>
    <property type="match status" value="1"/>
</dbReference>
<dbReference type="Pfam" id="PF02631">
    <property type="entry name" value="RecX_HTH2"/>
    <property type="match status" value="1"/>
</dbReference>
<gene>
    <name evidence="5" type="primary">recX</name>
    <name evidence="8" type="ORF">HDF17_000428</name>
</gene>
<comment type="similarity">
    <text evidence="2 5">Belongs to the RecX family.</text>
</comment>
<comment type="caution">
    <text evidence="8">The sequence shown here is derived from an EMBL/GenBank/DDBJ whole genome shotgun (WGS) entry which is preliminary data.</text>
</comment>
<name>A0A7Y9PFE3_9BACT</name>
<proteinExistence type="inferred from homology"/>
<dbReference type="GO" id="GO:0005737">
    <property type="term" value="C:cytoplasm"/>
    <property type="evidence" value="ECO:0007669"/>
    <property type="project" value="UniProtKB-SubCell"/>
</dbReference>
<organism evidence="8 9">
    <name type="scientific">Granulicella arctica</name>
    <dbReference type="NCBI Taxonomy" id="940613"/>
    <lineage>
        <taxon>Bacteria</taxon>
        <taxon>Pseudomonadati</taxon>
        <taxon>Acidobacteriota</taxon>
        <taxon>Terriglobia</taxon>
        <taxon>Terriglobales</taxon>
        <taxon>Acidobacteriaceae</taxon>
        <taxon>Granulicella</taxon>
    </lineage>
</organism>
<reference evidence="8 9" key="1">
    <citation type="submission" date="2020-07" db="EMBL/GenBank/DDBJ databases">
        <title>Genomic Encyclopedia of Type Strains, Phase IV (KMG-V): Genome sequencing to study the core and pangenomes of soil and plant-associated prokaryotes.</title>
        <authorList>
            <person name="Whitman W."/>
        </authorList>
    </citation>
    <scope>NUCLEOTIDE SEQUENCE [LARGE SCALE GENOMIC DNA]</scope>
    <source>
        <strain evidence="8 9">X4EP2</strain>
    </source>
</reference>
<evidence type="ECO:0000256" key="3">
    <source>
        <dbReference type="ARBA" id="ARBA00018111"/>
    </source>
</evidence>
<dbReference type="InterPro" id="IPR003783">
    <property type="entry name" value="Regulatory_RecX"/>
</dbReference>
<evidence type="ECO:0000313" key="9">
    <source>
        <dbReference type="Proteomes" id="UP000589520"/>
    </source>
</evidence>
<dbReference type="Proteomes" id="UP000589520">
    <property type="component" value="Unassembled WGS sequence"/>
</dbReference>
<feature type="region of interest" description="Disordered" evidence="6">
    <location>
        <begin position="175"/>
        <end position="195"/>
    </location>
</feature>
<keyword evidence="4 5" id="KW-0963">Cytoplasm</keyword>
<evidence type="ECO:0000256" key="6">
    <source>
        <dbReference type="SAM" id="MobiDB-lite"/>
    </source>
</evidence>
<evidence type="ECO:0000256" key="2">
    <source>
        <dbReference type="ARBA" id="ARBA00009695"/>
    </source>
</evidence>
<dbReference type="PANTHER" id="PTHR33602">
    <property type="entry name" value="REGULATORY PROTEIN RECX FAMILY PROTEIN"/>
    <property type="match status" value="1"/>
</dbReference>